<dbReference type="GO" id="GO:0032993">
    <property type="term" value="C:protein-DNA complex"/>
    <property type="evidence" value="ECO:0007669"/>
    <property type="project" value="TreeGrafter"/>
</dbReference>
<dbReference type="Gene3D" id="1.10.10.10">
    <property type="entry name" value="Winged helix-like DNA-binding domain superfamily/Winged helix DNA-binding domain"/>
    <property type="match status" value="1"/>
</dbReference>
<evidence type="ECO:0000256" key="7">
    <source>
        <dbReference type="PROSITE-ProRule" id="PRU00169"/>
    </source>
</evidence>
<keyword evidence="5 8" id="KW-0238">DNA-binding</keyword>
<dbReference type="Proteomes" id="UP000281813">
    <property type="component" value="Unassembled WGS sequence"/>
</dbReference>
<evidence type="ECO:0000256" key="4">
    <source>
        <dbReference type="ARBA" id="ARBA00023015"/>
    </source>
</evidence>
<dbReference type="InterPro" id="IPR036388">
    <property type="entry name" value="WH-like_DNA-bd_sf"/>
</dbReference>
<dbReference type="PANTHER" id="PTHR48111">
    <property type="entry name" value="REGULATOR OF RPOS"/>
    <property type="match status" value="1"/>
</dbReference>
<dbReference type="GO" id="GO:0000976">
    <property type="term" value="F:transcription cis-regulatory region binding"/>
    <property type="evidence" value="ECO:0007669"/>
    <property type="project" value="TreeGrafter"/>
</dbReference>
<evidence type="ECO:0000256" key="5">
    <source>
        <dbReference type="ARBA" id="ARBA00023125"/>
    </source>
</evidence>
<evidence type="ECO:0000256" key="8">
    <source>
        <dbReference type="PROSITE-ProRule" id="PRU01091"/>
    </source>
</evidence>
<evidence type="ECO:0000256" key="6">
    <source>
        <dbReference type="ARBA" id="ARBA00023163"/>
    </source>
</evidence>
<dbReference type="PROSITE" id="PS50110">
    <property type="entry name" value="RESPONSE_REGULATORY"/>
    <property type="match status" value="1"/>
</dbReference>
<dbReference type="InterPro" id="IPR001867">
    <property type="entry name" value="OmpR/PhoB-type_DNA-bd"/>
</dbReference>
<dbReference type="CDD" id="cd00383">
    <property type="entry name" value="trans_reg_C"/>
    <property type="match status" value="1"/>
</dbReference>
<evidence type="ECO:0000256" key="2">
    <source>
        <dbReference type="ARBA" id="ARBA00022553"/>
    </source>
</evidence>
<protein>
    <submittedName>
        <fullName evidence="11">DNA-binding response regulator</fullName>
    </submittedName>
</protein>
<dbReference type="EMBL" id="RBZO01000024">
    <property type="protein sequence ID" value="RKQ14061.1"/>
    <property type="molecule type" value="Genomic_DNA"/>
</dbReference>
<feature type="modified residue" description="4-aspartylphosphate" evidence="7">
    <location>
        <position position="53"/>
    </location>
</feature>
<accession>A0A494YV76</accession>
<dbReference type="InterPro" id="IPR001789">
    <property type="entry name" value="Sig_transdc_resp-reg_receiver"/>
</dbReference>
<dbReference type="GO" id="GO:0000156">
    <property type="term" value="F:phosphorelay response regulator activity"/>
    <property type="evidence" value="ECO:0007669"/>
    <property type="project" value="TreeGrafter"/>
</dbReference>
<evidence type="ECO:0000256" key="1">
    <source>
        <dbReference type="ARBA" id="ARBA00004496"/>
    </source>
</evidence>
<dbReference type="SMART" id="SM00862">
    <property type="entry name" value="Trans_reg_C"/>
    <property type="match status" value="1"/>
</dbReference>
<evidence type="ECO:0000259" key="9">
    <source>
        <dbReference type="PROSITE" id="PS50110"/>
    </source>
</evidence>
<dbReference type="CDD" id="cd17574">
    <property type="entry name" value="REC_OmpR"/>
    <property type="match status" value="1"/>
</dbReference>
<keyword evidence="6" id="KW-0804">Transcription</keyword>
<evidence type="ECO:0000256" key="3">
    <source>
        <dbReference type="ARBA" id="ARBA00023012"/>
    </source>
</evidence>
<sequence length="234" mass="27212">MKDKILVVDDEWNMRNLIKIHLSKTFVDIDEAENGKEAIQMVDRTPYNLMILDIMLPDINGWEVCATVRKTKKIPILMLTARSDIKDRVYGLNIGADDYLIKPFAPEELVARATALIRRQKMIDKEMDTSILFFEDLSIDMDSRTVMVKDTPIELTPKEFDILYLIACQPKRVFTREIILDKIWATYEFRDLRAIDTHVKNIREKLGKSGLSYNPIKTVWGVGYKFFNTAEDKT</sequence>
<dbReference type="FunFam" id="1.10.10.10:FF:000018">
    <property type="entry name" value="DNA-binding response regulator ResD"/>
    <property type="match status" value="1"/>
</dbReference>
<keyword evidence="4" id="KW-0805">Transcription regulation</keyword>
<dbReference type="AlphaFoldDB" id="A0A494YV76"/>
<reference evidence="11 12" key="1">
    <citation type="journal article" date="2015" name="Antonie Van Leeuwenhoek">
        <title>Oceanobacillus bengalensis sp. nov., a bacterium isolated from seawater of the Bay of Bengal.</title>
        <authorList>
            <person name="Yongchang O."/>
            <person name="Xiang W."/>
            <person name="Wang G."/>
        </authorList>
    </citation>
    <scope>NUCLEOTIDE SEQUENCE [LARGE SCALE GENOMIC DNA]</scope>
    <source>
        <strain evidence="11 12">MCCC 1K00260</strain>
    </source>
</reference>
<evidence type="ECO:0000313" key="11">
    <source>
        <dbReference type="EMBL" id="RKQ14061.1"/>
    </source>
</evidence>
<dbReference type="OrthoDB" id="9790442at2"/>
<comment type="subcellular location">
    <subcellularLocation>
        <location evidence="1">Cytoplasm</location>
    </subcellularLocation>
</comment>
<comment type="caution">
    <text evidence="11">The sequence shown here is derived from an EMBL/GenBank/DDBJ whole genome shotgun (WGS) entry which is preliminary data.</text>
</comment>
<organism evidence="11 12">
    <name type="scientific">Oceanobacillus bengalensis</name>
    <dbReference type="NCBI Taxonomy" id="1435466"/>
    <lineage>
        <taxon>Bacteria</taxon>
        <taxon>Bacillati</taxon>
        <taxon>Bacillota</taxon>
        <taxon>Bacilli</taxon>
        <taxon>Bacillales</taxon>
        <taxon>Bacillaceae</taxon>
        <taxon>Oceanobacillus</taxon>
    </lineage>
</organism>
<feature type="domain" description="OmpR/PhoB-type" evidence="10">
    <location>
        <begin position="129"/>
        <end position="228"/>
    </location>
</feature>
<dbReference type="Gene3D" id="6.10.250.690">
    <property type="match status" value="1"/>
</dbReference>
<evidence type="ECO:0000313" key="12">
    <source>
        <dbReference type="Proteomes" id="UP000281813"/>
    </source>
</evidence>
<dbReference type="FunFam" id="3.40.50.2300:FF:000001">
    <property type="entry name" value="DNA-binding response regulator PhoB"/>
    <property type="match status" value="1"/>
</dbReference>
<dbReference type="RefSeq" id="WP_121133013.1">
    <property type="nucleotide sequence ID" value="NZ_JBHUFK010000018.1"/>
</dbReference>
<dbReference type="PROSITE" id="PS51755">
    <property type="entry name" value="OMPR_PHOB"/>
    <property type="match status" value="1"/>
</dbReference>
<gene>
    <name evidence="11" type="ORF">D8M05_14455</name>
</gene>
<dbReference type="GO" id="GO:0006355">
    <property type="term" value="P:regulation of DNA-templated transcription"/>
    <property type="evidence" value="ECO:0007669"/>
    <property type="project" value="InterPro"/>
</dbReference>
<dbReference type="InterPro" id="IPR039420">
    <property type="entry name" value="WalR-like"/>
</dbReference>
<dbReference type="InterPro" id="IPR011006">
    <property type="entry name" value="CheY-like_superfamily"/>
</dbReference>
<keyword evidence="2 7" id="KW-0597">Phosphoprotein</keyword>
<dbReference type="Pfam" id="PF00486">
    <property type="entry name" value="Trans_reg_C"/>
    <property type="match status" value="1"/>
</dbReference>
<evidence type="ECO:0000259" key="10">
    <source>
        <dbReference type="PROSITE" id="PS51755"/>
    </source>
</evidence>
<feature type="DNA-binding region" description="OmpR/PhoB-type" evidence="8">
    <location>
        <begin position="129"/>
        <end position="228"/>
    </location>
</feature>
<keyword evidence="12" id="KW-1185">Reference proteome</keyword>
<dbReference type="Pfam" id="PF00072">
    <property type="entry name" value="Response_reg"/>
    <property type="match status" value="1"/>
</dbReference>
<name>A0A494YV76_9BACI</name>
<dbReference type="GO" id="GO:0005829">
    <property type="term" value="C:cytosol"/>
    <property type="evidence" value="ECO:0007669"/>
    <property type="project" value="TreeGrafter"/>
</dbReference>
<feature type="domain" description="Response regulatory" evidence="9">
    <location>
        <begin position="4"/>
        <end position="117"/>
    </location>
</feature>
<dbReference type="PANTHER" id="PTHR48111:SF21">
    <property type="entry name" value="DNA-BINDING DUAL MASTER TRANSCRIPTIONAL REGULATOR RPAA"/>
    <property type="match status" value="1"/>
</dbReference>
<dbReference type="SMART" id="SM00448">
    <property type="entry name" value="REC"/>
    <property type="match status" value="1"/>
</dbReference>
<dbReference type="Gene3D" id="3.40.50.2300">
    <property type="match status" value="1"/>
</dbReference>
<proteinExistence type="predicted"/>
<keyword evidence="3" id="KW-0902">Two-component regulatory system</keyword>
<dbReference type="SUPFAM" id="SSF52172">
    <property type="entry name" value="CheY-like"/>
    <property type="match status" value="1"/>
</dbReference>